<organism evidence="1 2">
    <name type="scientific">Dentiscutata erythropus</name>
    <dbReference type="NCBI Taxonomy" id="1348616"/>
    <lineage>
        <taxon>Eukaryota</taxon>
        <taxon>Fungi</taxon>
        <taxon>Fungi incertae sedis</taxon>
        <taxon>Mucoromycota</taxon>
        <taxon>Glomeromycotina</taxon>
        <taxon>Glomeromycetes</taxon>
        <taxon>Diversisporales</taxon>
        <taxon>Gigasporaceae</taxon>
        <taxon>Dentiscutata</taxon>
    </lineage>
</organism>
<keyword evidence="2" id="KW-1185">Reference proteome</keyword>
<dbReference type="Proteomes" id="UP000789405">
    <property type="component" value="Unassembled WGS sequence"/>
</dbReference>
<comment type="caution">
    <text evidence="1">The sequence shown here is derived from an EMBL/GenBank/DDBJ whole genome shotgun (WGS) entry which is preliminary data.</text>
</comment>
<name>A0A9N9I6T8_9GLOM</name>
<evidence type="ECO:0000313" key="2">
    <source>
        <dbReference type="Proteomes" id="UP000789405"/>
    </source>
</evidence>
<dbReference type="EMBL" id="CAJVPY010010809">
    <property type="protein sequence ID" value="CAG8721945.1"/>
    <property type="molecule type" value="Genomic_DNA"/>
</dbReference>
<gene>
    <name evidence="1" type="ORF">DERYTH_LOCUS14388</name>
</gene>
<evidence type="ECO:0000313" key="1">
    <source>
        <dbReference type="EMBL" id="CAG8721945.1"/>
    </source>
</evidence>
<accession>A0A9N9I6T8</accession>
<dbReference type="OrthoDB" id="2398721at2759"/>
<reference evidence="1" key="1">
    <citation type="submission" date="2021-06" db="EMBL/GenBank/DDBJ databases">
        <authorList>
            <person name="Kallberg Y."/>
            <person name="Tangrot J."/>
            <person name="Rosling A."/>
        </authorList>
    </citation>
    <scope>NUCLEOTIDE SEQUENCE</scope>
    <source>
        <strain evidence="1">MA453B</strain>
    </source>
</reference>
<dbReference type="AlphaFoldDB" id="A0A9N9I6T8"/>
<protein>
    <submittedName>
        <fullName evidence="1">8119_t:CDS:1</fullName>
    </submittedName>
</protein>
<sequence length="1131" mass="132238">MNYFQFYEESQSIGITNYEVIVINDEGESSYDLKNLDKSMRLEEVRQHLFFNKNVLMGQNANFCYEDKSIISITVENNIVFKKILFQKDESFAFYIKKDQSKPSFPEIAQRLDLVKGLKRQEDGTIVSASAQALRIKNSHILSITTENDFERVQRSTNKSFEQLWIKSFEEKLSNLLNNFENQGTLLNKYEIMYYWRCSIRLSHLDLEPTEEYVEAVKNALDKKLSKVQRRKELNKVGEKYGFFFAQEIKLGGKLLQVVKNQTEGIMQHQLNDQEVSADKLKVLGGDVEKIARYNNKSEWLESLKFCNNCEIIMYNDKLSLYELLPEKLKLKVRRVNSLKVFYSNVLTTNYFRGHFITKVPKPPSISTFKGYKIFASVFNAVNREPFNTFSIRIDYPDSDNPYFVIHCLEPVTENSTPISLLIPWMVIGYEENLPFEPFSINSASYIKYIWTKNHDEAEIEIPGLITQKHCWVGTCVLHYDENPGYDSRRSEIATSYHFCQKGNYMSICCNQHNLSTNSTNFTGRKLKFKINCAIIFNADDPATSRPLIVEPEGQIWESRENWKQQSKSKDNIFTIRRWLLPKDERLIFASLLGSNSYKQRCHPFFLNINQDHFIIKSLENLANQPINQVNYVAMPKIERNENIPKEEISQPISISSSHDNHLHPNFIENAIRFLKLNNGLIIESRDIYTATNRAFNFDQRITTSIEKCYIKISMPKDRKELFLLKNHIDIISFQLLPQKLIQIMLKPNVFDDDSSFDHVHFEVHYPKVELSLVKETIKPTKEIKIAVDDALNSNKPYRELIKIFDTFGFLISQKLMLGQKLYRTFYGASYSQQLKTKKIFFQNYLLNLNDLFVLWDNQYRFDEIYLMTTDGKSIEKNNIEKWSNDHSKQDFKLLHIINRSEFIPIYEIFEKSISHKIKTILGIDNLPKILMTGVVQVIKNVKYYKINFPFSLESNNYHIFAKVIRSNDKQSFDKSIVKIQSEDKTGFLAIIEKFDQIESIDLTDVQIMWMLVGFPDEVDFYSKHTRDLSILSMESKDIVLDENNNKQVLINVPSNLPKNSIIALSFDESENNESESDESEDEYLSNMPEYEIKHSLRSCIFAFDKEFIEADIPTSKCKHIYLKALGLLIS</sequence>
<proteinExistence type="predicted"/>